<keyword evidence="1" id="KW-0472">Membrane</keyword>
<dbReference type="InterPro" id="IPR033879">
    <property type="entry name" value="UPP_Pase"/>
</dbReference>
<feature type="domain" description="Phosphatidic acid phosphatase type 2/haloperoxidase" evidence="2">
    <location>
        <begin position="60"/>
        <end position="165"/>
    </location>
</feature>
<sequence>MFAWNIELFERINASATTPHWMVLVAIAIAQWVIWLAPAWLALSWFRSDALGRRDLLEVLAVILLALAFGQLIVMAWPQPRPFMVHLGSQFLAHVADPGFPSDHVTVFWSAACAALATRRFARMAALWFALGLLVGWSRVFLGVHFPLDVLGALPVAALAALCVRGLRRPMQPIYTGLVSLWARIAGAWQKT</sequence>
<dbReference type="Pfam" id="PF01569">
    <property type="entry name" value="PAP2"/>
    <property type="match status" value="1"/>
</dbReference>
<dbReference type="InterPro" id="IPR000326">
    <property type="entry name" value="PAP2/HPO"/>
</dbReference>
<evidence type="ECO:0000259" key="2">
    <source>
        <dbReference type="SMART" id="SM00014"/>
    </source>
</evidence>
<dbReference type="AlphaFoldDB" id="A0A934WNC4"/>
<gene>
    <name evidence="3" type="ORF">JJB11_21760</name>
</gene>
<dbReference type="PANTHER" id="PTHR14969:SF13">
    <property type="entry name" value="AT30094P"/>
    <property type="match status" value="1"/>
</dbReference>
<feature type="transmembrane region" description="Helical" evidence="1">
    <location>
        <begin position="20"/>
        <end position="43"/>
    </location>
</feature>
<evidence type="ECO:0000256" key="1">
    <source>
        <dbReference type="SAM" id="Phobius"/>
    </source>
</evidence>
<keyword evidence="1" id="KW-1133">Transmembrane helix</keyword>
<evidence type="ECO:0000313" key="4">
    <source>
        <dbReference type="Proteomes" id="UP000630528"/>
    </source>
</evidence>
<dbReference type="Proteomes" id="UP000630528">
    <property type="component" value="Unassembled WGS sequence"/>
</dbReference>
<dbReference type="EMBL" id="JAEPWM010000011">
    <property type="protein sequence ID" value="MBK6008734.1"/>
    <property type="molecule type" value="Genomic_DNA"/>
</dbReference>
<keyword evidence="1" id="KW-0812">Transmembrane</keyword>
<feature type="transmembrane region" description="Helical" evidence="1">
    <location>
        <begin position="125"/>
        <end position="144"/>
    </location>
</feature>
<dbReference type="CDD" id="cd03385">
    <property type="entry name" value="PAP2_BcrC_like"/>
    <property type="match status" value="1"/>
</dbReference>
<accession>A0A934WNC4</accession>
<dbReference type="InterPro" id="IPR036938">
    <property type="entry name" value="PAP2/HPO_sf"/>
</dbReference>
<dbReference type="PANTHER" id="PTHR14969">
    <property type="entry name" value="SPHINGOSINE-1-PHOSPHATE PHOSPHOHYDROLASE"/>
    <property type="match status" value="1"/>
</dbReference>
<dbReference type="GO" id="GO:0050380">
    <property type="term" value="F:undecaprenyl-diphosphatase activity"/>
    <property type="evidence" value="ECO:0007669"/>
    <property type="project" value="InterPro"/>
</dbReference>
<organism evidence="3 4">
    <name type="scientific">Ramlibacter ginsenosidimutans</name>
    <dbReference type="NCBI Taxonomy" id="502333"/>
    <lineage>
        <taxon>Bacteria</taxon>
        <taxon>Pseudomonadati</taxon>
        <taxon>Pseudomonadota</taxon>
        <taxon>Betaproteobacteria</taxon>
        <taxon>Burkholderiales</taxon>
        <taxon>Comamonadaceae</taxon>
        <taxon>Ramlibacter</taxon>
    </lineage>
</organism>
<dbReference type="RefSeq" id="WP_201176534.1">
    <property type="nucleotide sequence ID" value="NZ_JAEPWM010000011.1"/>
</dbReference>
<comment type="caution">
    <text evidence="3">The sequence shown here is derived from an EMBL/GenBank/DDBJ whole genome shotgun (WGS) entry which is preliminary data.</text>
</comment>
<dbReference type="SMART" id="SM00014">
    <property type="entry name" value="acidPPc"/>
    <property type="match status" value="1"/>
</dbReference>
<reference evidence="3" key="1">
    <citation type="journal article" date="2012" name="J. Microbiol. Biotechnol.">
        <title>Ramlibacter ginsenosidimutans sp. nov., with ginsenoside-converting activity.</title>
        <authorList>
            <person name="Wang L."/>
            <person name="An D.S."/>
            <person name="Kim S.G."/>
            <person name="Jin F.X."/>
            <person name="Kim S.C."/>
            <person name="Lee S.T."/>
            <person name="Im W.T."/>
        </authorList>
    </citation>
    <scope>NUCLEOTIDE SEQUENCE</scope>
    <source>
        <strain evidence="3">KACC 17527</strain>
    </source>
</reference>
<feature type="transmembrane region" description="Helical" evidence="1">
    <location>
        <begin position="150"/>
        <end position="167"/>
    </location>
</feature>
<dbReference type="SUPFAM" id="SSF48317">
    <property type="entry name" value="Acid phosphatase/Vanadium-dependent haloperoxidase"/>
    <property type="match status" value="1"/>
</dbReference>
<feature type="transmembrane region" description="Helical" evidence="1">
    <location>
        <begin position="55"/>
        <end position="78"/>
    </location>
</feature>
<name>A0A934WNC4_9BURK</name>
<dbReference type="GO" id="GO:0005886">
    <property type="term" value="C:plasma membrane"/>
    <property type="evidence" value="ECO:0007669"/>
    <property type="project" value="InterPro"/>
</dbReference>
<evidence type="ECO:0000313" key="3">
    <source>
        <dbReference type="EMBL" id="MBK6008734.1"/>
    </source>
</evidence>
<reference evidence="3" key="2">
    <citation type="submission" date="2021-01" db="EMBL/GenBank/DDBJ databases">
        <authorList>
            <person name="Kang M."/>
        </authorList>
    </citation>
    <scope>NUCLEOTIDE SEQUENCE</scope>
    <source>
        <strain evidence="3">KACC 17527</strain>
    </source>
</reference>
<proteinExistence type="predicted"/>
<keyword evidence="4" id="KW-1185">Reference proteome</keyword>
<dbReference type="Gene3D" id="1.20.144.10">
    <property type="entry name" value="Phosphatidic acid phosphatase type 2/haloperoxidase"/>
    <property type="match status" value="1"/>
</dbReference>
<protein>
    <submittedName>
        <fullName evidence="3">Undecaprenyl-diphosphatase</fullName>
    </submittedName>
</protein>